<comment type="subcellular location">
    <subcellularLocation>
        <location evidence="1">Nucleus</location>
    </subcellularLocation>
</comment>
<sequence>MEVAPASTEHQRRFMLKLPPGYHFAPTENELVVHYLRRKIAGLQPLLPIFFDVDNLNSYRPEQIVGTLADKYRKHGEDCWYFFTKRVRKYSTGNHPNRTTPGKGFWNATGPWRLIHVDKELAGRVRTLVFYTEPEKEEQVAPGLKEMDDQTALSKLAKTSWIMYEYENLTSQAEAEDKNIDKIDEWVLCTIQKRRRCNGKEKGRG</sequence>
<keyword evidence="2" id="KW-0805">Transcription regulation</keyword>
<reference evidence="7" key="2">
    <citation type="submission" date="2017-06" db="EMBL/GenBank/DDBJ databases">
        <title>WGS assembly of Brachypodium distachyon.</title>
        <authorList>
            <consortium name="The International Brachypodium Initiative"/>
            <person name="Lucas S."/>
            <person name="Harmon-Smith M."/>
            <person name="Lail K."/>
            <person name="Tice H."/>
            <person name="Grimwood J."/>
            <person name="Bruce D."/>
            <person name="Barry K."/>
            <person name="Shu S."/>
            <person name="Lindquist E."/>
            <person name="Wang M."/>
            <person name="Pitluck S."/>
            <person name="Vogel J.P."/>
            <person name="Garvin D.F."/>
            <person name="Mockler T.C."/>
            <person name="Schmutz J."/>
            <person name="Rokhsar D."/>
            <person name="Bevan M.W."/>
        </authorList>
    </citation>
    <scope>NUCLEOTIDE SEQUENCE</scope>
    <source>
        <strain evidence="7">Bd21</strain>
    </source>
</reference>
<evidence type="ECO:0000256" key="1">
    <source>
        <dbReference type="ARBA" id="ARBA00004123"/>
    </source>
</evidence>
<evidence type="ECO:0000259" key="6">
    <source>
        <dbReference type="PROSITE" id="PS51005"/>
    </source>
</evidence>
<dbReference type="PROSITE" id="PS51005">
    <property type="entry name" value="NAC"/>
    <property type="match status" value="1"/>
</dbReference>
<keyword evidence="9" id="KW-1185">Reference proteome</keyword>
<dbReference type="EMBL" id="CM000880">
    <property type="protein sequence ID" value="KQK21557.1"/>
    <property type="molecule type" value="Genomic_DNA"/>
</dbReference>
<evidence type="ECO:0000313" key="8">
    <source>
        <dbReference type="EnsemblPlants" id="KQK21557"/>
    </source>
</evidence>
<keyword evidence="3" id="KW-0238">DNA-binding</keyword>
<evidence type="ECO:0000313" key="9">
    <source>
        <dbReference type="Proteomes" id="UP000008810"/>
    </source>
</evidence>
<proteinExistence type="predicted"/>
<dbReference type="Pfam" id="PF02365">
    <property type="entry name" value="NAM"/>
    <property type="match status" value="1"/>
</dbReference>
<dbReference type="STRING" id="15368.A0A0Q3HGB1"/>
<keyword evidence="4" id="KW-0804">Transcription</keyword>
<evidence type="ECO:0000256" key="2">
    <source>
        <dbReference type="ARBA" id="ARBA00023015"/>
    </source>
</evidence>
<evidence type="ECO:0000313" key="7">
    <source>
        <dbReference type="EMBL" id="KQK21557.1"/>
    </source>
</evidence>
<evidence type="ECO:0000256" key="4">
    <source>
        <dbReference type="ARBA" id="ARBA00023163"/>
    </source>
</evidence>
<protein>
    <recommendedName>
        <fullName evidence="6">NAC domain-containing protein</fullName>
    </recommendedName>
</protein>
<dbReference type="InterPro" id="IPR003441">
    <property type="entry name" value="NAC-dom"/>
</dbReference>
<feature type="domain" description="NAC" evidence="6">
    <location>
        <begin position="18"/>
        <end position="194"/>
    </location>
</feature>
<dbReference type="GO" id="GO:0006355">
    <property type="term" value="P:regulation of DNA-templated transcription"/>
    <property type="evidence" value="ECO:0007669"/>
    <property type="project" value="InterPro"/>
</dbReference>
<dbReference type="Proteomes" id="UP000008810">
    <property type="component" value="Chromosome 1"/>
</dbReference>
<evidence type="ECO:0000256" key="5">
    <source>
        <dbReference type="ARBA" id="ARBA00023242"/>
    </source>
</evidence>
<keyword evidence="5" id="KW-0539">Nucleus</keyword>
<dbReference type="SUPFAM" id="SSF101941">
    <property type="entry name" value="NAC domain"/>
    <property type="match status" value="1"/>
</dbReference>
<dbReference type="Gramene" id="KQK21557">
    <property type="protein sequence ID" value="KQK21557"/>
    <property type="gene ID" value="BRADI_1g61525v3"/>
</dbReference>
<dbReference type="InterPro" id="IPR036093">
    <property type="entry name" value="NAC_dom_sf"/>
</dbReference>
<dbReference type="PANTHER" id="PTHR31719">
    <property type="entry name" value="NAC TRANSCRIPTION FACTOR 56"/>
    <property type="match status" value="1"/>
</dbReference>
<dbReference type="PANTHER" id="PTHR31719:SF235">
    <property type="entry name" value="NAC DOMAIN-CONTAINING PROTEIN"/>
    <property type="match status" value="1"/>
</dbReference>
<reference evidence="7 8" key="1">
    <citation type="journal article" date="2010" name="Nature">
        <title>Genome sequencing and analysis of the model grass Brachypodium distachyon.</title>
        <authorList>
            <consortium name="International Brachypodium Initiative"/>
        </authorList>
    </citation>
    <scope>NUCLEOTIDE SEQUENCE [LARGE SCALE GENOMIC DNA]</scope>
    <source>
        <strain evidence="7 8">Bd21</strain>
    </source>
</reference>
<evidence type="ECO:0000256" key="3">
    <source>
        <dbReference type="ARBA" id="ARBA00023125"/>
    </source>
</evidence>
<dbReference type="Gene3D" id="2.170.150.80">
    <property type="entry name" value="NAC domain"/>
    <property type="match status" value="1"/>
</dbReference>
<accession>A0A0Q3HGB1</accession>
<name>A0A0Q3HGB1_BRADI</name>
<reference evidence="8" key="3">
    <citation type="submission" date="2018-08" db="UniProtKB">
        <authorList>
            <consortium name="EnsemblPlants"/>
        </authorList>
    </citation>
    <scope>IDENTIFICATION</scope>
    <source>
        <strain evidence="8">cv. Bd21</strain>
    </source>
</reference>
<dbReference type="InParanoid" id="A0A0Q3HGB1"/>
<dbReference type="GO" id="GO:0003677">
    <property type="term" value="F:DNA binding"/>
    <property type="evidence" value="ECO:0007669"/>
    <property type="project" value="UniProtKB-KW"/>
</dbReference>
<organism evidence="7">
    <name type="scientific">Brachypodium distachyon</name>
    <name type="common">Purple false brome</name>
    <name type="synonym">Trachynia distachya</name>
    <dbReference type="NCBI Taxonomy" id="15368"/>
    <lineage>
        <taxon>Eukaryota</taxon>
        <taxon>Viridiplantae</taxon>
        <taxon>Streptophyta</taxon>
        <taxon>Embryophyta</taxon>
        <taxon>Tracheophyta</taxon>
        <taxon>Spermatophyta</taxon>
        <taxon>Magnoliopsida</taxon>
        <taxon>Liliopsida</taxon>
        <taxon>Poales</taxon>
        <taxon>Poaceae</taxon>
        <taxon>BOP clade</taxon>
        <taxon>Pooideae</taxon>
        <taxon>Stipodae</taxon>
        <taxon>Brachypodieae</taxon>
        <taxon>Brachypodium</taxon>
    </lineage>
</organism>
<dbReference type="AlphaFoldDB" id="A0A0Q3HGB1"/>
<gene>
    <name evidence="7" type="ORF">BRADI_1g61525v3</name>
</gene>
<dbReference type="OrthoDB" id="693909at2759"/>
<dbReference type="GO" id="GO:0005634">
    <property type="term" value="C:nucleus"/>
    <property type="evidence" value="ECO:0007669"/>
    <property type="project" value="UniProtKB-SubCell"/>
</dbReference>
<dbReference type="EnsemblPlants" id="KQK21557">
    <property type="protein sequence ID" value="KQK21557"/>
    <property type="gene ID" value="BRADI_1g61525v3"/>
</dbReference>